<comment type="similarity">
    <text evidence="1 5">Belongs to the FliD family.</text>
</comment>
<reference evidence="9" key="1">
    <citation type="submission" date="2017-05" db="EMBL/GenBank/DDBJ databases">
        <authorList>
            <person name="Sung H."/>
        </authorList>
    </citation>
    <scope>NUCLEOTIDE SEQUENCE [LARGE SCALE GENOMIC DNA]</scope>
    <source>
        <strain evidence="9">AR23208</strain>
    </source>
</reference>
<dbReference type="Pfam" id="PF07195">
    <property type="entry name" value="FliD_C"/>
    <property type="match status" value="1"/>
</dbReference>
<dbReference type="EMBL" id="CP021434">
    <property type="protein sequence ID" value="ARU60425.1"/>
    <property type="molecule type" value="Genomic_DNA"/>
</dbReference>
<dbReference type="InterPro" id="IPR040026">
    <property type="entry name" value="FliD"/>
</dbReference>
<dbReference type="PANTHER" id="PTHR30288:SF0">
    <property type="entry name" value="FLAGELLAR HOOK-ASSOCIATED PROTEIN 2"/>
    <property type="match status" value="1"/>
</dbReference>
<dbReference type="AlphaFoldDB" id="A0A1Y0ILM7"/>
<dbReference type="GO" id="GO:0005576">
    <property type="term" value="C:extracellular region"/>
    <property type="evidence" value="ECO:0007669"/>
    <property type="project" value="UniProtKB-SubCell"/>
</dbReference>
<evidence type="ECO:0000313" key="9">
    <source>
        <dbReference type="Proteomes" id="UP000195437"/>
    </source>
</evidence>
<dbReference type="GO" id="GO:0007155">
    <property type="term" value="P:cell adhesion"/>
    <property type="evidence" value="ECO:0007669"/>
    <property type="project" value="InterPro"/>
</dbReference>
<dbReference type="GO" id="GO:0009424">
    <property type="term" value="C:bacterial-type flagellum hook"/>
    <property type="evidence" value="ECO:0007669"/>
    <property type="project" value="UniProtKB-UniRule"/>
</dbReference>
<evidence type="ECO:0000256" key="3">
    <source>
        <dbReference type="ARBA" id="ARBA00023054"/>
    </source>
</evidence>
<dbReference type="InterPro" id="IPR003481">
    <property type="entry name" value="FliD_N"/>
</dbReference>
<keyword evidence="3" id="KW-0175">Coiled coil</keyword>
<dbReference type="Pfam" id="PF02465">
    <property type="entry name" value="FliD_N"/>
    <property type="match status" value="1"/>
</dbReference>
<dbReference type="GO" id="GO:0009421">
    <property type="term" value="C:bacterial-type flagellum filament cap"/>
    <property type="evidence" value="ECO:0007669"/>
    <property type="project" value="InterPro"/>
</dbReference>
<evidence type="ECO:0000256" key="5">
    <source>
        <dbReference type="RuleBase" id="RU362066"/>
    </source>
</evidence>
<organism evidence="8 9">
    <name type="scientific">Tumebacillus avium</name>
    <dbReference type="NCBI Taxonomy" id="1903704"/>
    <lineage>
        <taxon>Bacteria</taxon>
        <taxon>Bacillati</taxon>
        <taxon>Bacillota</taxon>
        <taxon>Bacilli</taxon>
        <taxon>Bacillales</taxon>
        <taxon>Alicyclobacillaceae</taxon>
        <taxon>Tumebacillus</taxon>
    </lineage>
</organism>
<feature type="domain" description="Flagellar hook-associated protein 2 C-terminal" evidence="7">
    <location>
        <begin position="234"/>
        <end position="492"/>
    </location>
</feature>
<dbReference type="PANTHER" id="PTHR30288">
    <property type="entry name" value="FLAGELLAR CAP/ASSEMBLY PROTEIN FLID"/>
    <property type="match status" value="1"/>
</dbReference>
<accession>A0A1Y0ILM7</accession>
<evidence type="ECO:0000256" key="1">
    <source>
        <dbReference type="ARBA" id="ARBA00009764"/>
    </source>
</evidence>
<evidence type="ECO:0000256" key="2">
    <source>
        <dbReference type="ARBA" id="ARBA00011255"/>
    </source>
</evidence>
<protein>
    <recommendedName>
        <fullName evidence="5">Flagellar hook-associated protein 2</fullName>
        <shortName evidence="5">HAP2</shortName>
    </recommendedName>
    <alternativeName>
        <fullName evidence="5">Flagellar cap protein</fullName>
    </alternativeName>
</protein>
<comment type="subunit">
    <text evidence="2 5">Homopentamer.</text>
</comment>
<feature type="domain" description="Flagellar hook-associated protein 2 N-terminal" evidence="6">
    <location>
        <begin position="14"/>
        <end position="111"/>
    </location>
</feature>
<name>A0A1Y0ILM7_9BACL</name>
<dbReference type="RefSeq" id="WP_087455817.1">
    <property type="nucleotide sequence ID" value="NZ_CP021434.1"/>
</dbReference>
<proteinExistence type="inferred from homology"/>
<evidence type="ECO:0000313" key="8">
    <source>
        <dbReference type="EMBL" id="ARU60425.1"/>
    </source>
</evidence>
<dbReference type="KEGG" id="tum:CBW65_04590"/>
<comment type="subcellular location">
    <subcellularLocation>
        <location evidence="5">Secreted</location>
    </subcellularLocation>
    <subcellularLocation>
        <location evidence="5">Bacterial flagellum</location>
    </subcellularLocation>
</comment>
<comment type="function">
    <text evidence="5">Required for morphogenesis and for the elongation of the flagellar filament by facilitating polymerization of the flagellin monomers at the tip of growing filament. Forms a capping structure, which prevents flagellin subunits (transported through the central channel of the flagellum) from leaking out without polymerization at the distal end.</text>
</comment>
<sequence>MSISGLGGLGGLVSGMDSKTLVDKLMMIESQPLVKMQQQQKKTELRKGLYQEINASLLKLKTAVSALSDPQKLLAKKMASSDDKVVTAKMANADKIVTGTYNIDVTQLASAWTSRSGSITTFANPTTKELGWSGTFKIQTGDGSTSQTSKDITIVATDRLTDIATKINSALEDSADAKAMKIKATVVDNTLILNSTETGAGRTVQVLNDASGIFQTGKLGMTDASGNFTAATAGQNSKFSVNGVNVERTKNTGLTDVIMGVDLTLLKSGEPTTSLNVTEDFEASEKVIRDFITAYNDTTELINARMNEQPVAGATTDTFMSKGLLRGDSALYNIQSTLREITGKQFTSSSMFKTLNSIGIEVDKADNGVAGKLTLNSTKLREAMTQNPSEVMKVFFVDSDGNDKLDEKDSGTGNGLAGMMYNKLFMLTDTTTTTYGVTSAPKGLLPSRMNLMDTQIKSFTDTMEAFNRRLGMRRKTLEAQFTSMEMMLQQSNASASFMQARMGTQ</sequence>
<dbReference type="GO" id="GO:0071973">
    <property type="term" value="P:bacterial-type flagellum-dependent cell motility"/>
    <property type="evidence" value="ECO:0007669"/>
    <property type="project" value="TreeGrafter"/>
</dbReference>
<evidence type="ECO:0000259" key="6">
    <source>
        <dbReference type="Pfam" id="PF02465"/>
    </source>
</evidence>
<keyword evidence="4 5" id="KW-0975">Bacterial flagellum</keyword>
<gene>
    <name evidence="8" type="ORF">CBW65_04590</name>
</gene>
<evidence type="ECO:0000256" key="4">
    <source>
        <dbReference type="ARBA" id="ARBA00023143"/>
    </source>
</evidence>
<evidence type="ECO:0000259" key="7">
    <source>
        <dbReference type="Pfam" id="PF07195"/>
    </source>
</evidence>
<keyword evidence="5" id="KW-0964">Secreted</keyword>
<dbReference type="OrthoDB" id="9776025at2"/>
<dbReference type="InterPro" id="IPR010809">
    <property type="entry name" value="FliD_C"/>
</dbReference>
<keyword evidence="9" id="KW-1185">Reference proteome</keyword>
<dbReference type="Proteomes" id="UP000195437">
    <property type="component" value="Chromosome"/>
</dbReference>